<evidence type="ECO:0000259" key="2">
    <source>
        <dbReference type="Pfam" id="PF07498"/>
    </source>
</evidence>
<feature type="compositionally biased region" description="Basic and acidic residues" evidence="1">
    <location>
        <begin position="202"/>
        <end position="215"/>
    </location>
</feature>
<dbReference type="EMBL" id="JACMSC010000014">
    <property type="protein sequence ID" value="KAG6489623.1"/>
    <property type="molecule type" value="Genomic_DNA"/>
</dbReference>
<feature type="compositionally biased region" description="Basic and acidic residues" evidence="1">
    <location>
        <begin position="226"/>
        <end position="238"/>
    </location>
</feature>
<evidence type="ECO:0000256" key="1">
    <source>
        <dbReference type="SAM" id="MobiDB-lite"/>
    </source>
</evidence>
<dbReference type="PANTHER" id="PTHR34449:SF5">
    <property type="entry name" value="ATP BINDING _ ATPASE"/>
    <property type="match status" value="1"/>
</dbReference>
<dbReference type="Pfam" id="PF07498">
    <property type="entry name" value="Rho_N"/>
    <property type="match status" value="1"/>
</dbReference>
<keyword evidence="4" id="KW-1185">Reference proteome</keyword>
<feature type="compositionally biased region" description="Basic residues" evidence="1">
    <location>
        <begin position="129"/>
        <end position="138"/>
    </location>
</feature>
<dbReference type="AlphaFoldDB" id="A0A8J5FLU8"/>
<reference evidence="3 4" key="1">
    <citation type="submission" date="2020-08" db="EMBL/GenBank/DDBJ databases">
        <title>Plant Genome Project.</title>
        <authorList>
            <person name="Zhang R.-G."/>
        </authorList>
    </citation>
    <scope>NUCLEOTIDE SEQUENCE [LARGE SCALE GENOMIC DNA]</scope>
    <source>
        <tissue evidence="3">Rhizome</tissue>
    </source>
</reference>
<feature type="compositionally biased region" description="Basic and acidic residues" evidence="1">
    <location>
        <begin position="116"/>
        <end position="125"/>
    </location>
</feature>
<protein>
    <recommendedName>
        <fullName evidence="2">Rho termination factor-like N-terminal domain-containing protein</fullName>
    </recommendedName>
</protein>
<proteinExistence type="predicted"/>
<organism evidence="3 4">
    <name type="scientific">Zingiber officinale</name>
    <name type="common">Ginger</name>
    <name type="synonym">Amomum zingiber</name>
    <dbReference type="NCBI Taxonomy" id="94328"/>
    <lineage>
        <taxon>Eukaryota</taxon>
        <taxon>Viridiplantae</taxon>
        <taxon>Streptophyta</taxon>
        <taxon>Embryophyta</taxon>
        <taxon>Tracheophyta</taxon>
        <taxon>Spermatophyta</taxon>
        <taxon>Magnoliopsida</taxon>
        <taxon>Liliopsida</taxon>
        <taxon>Zingiberales</taxon>
        <taxon>Zingiberaceae</taxon>
        <taxon>Zingiber</taxon>
    </lineage>
</organism>
<accession>A0A8J5FLU8</accession>
<dbReference type="PANTHER" id="PTHR34449">
    <property type="entry name" value="RHO TERMINATION FACTOR"/>
    <property type="match status" value="1"/>
</dbReference>
<evidence type="ECO:0000313" key="3">
    <source>
        <dbReference type="EMBL" id="KAG6489623.1"/>
    </source>
</evidence>
<name>A0A8J5FLU8_ZINOF</name>
<feature type="region of interest" description="Disordered" evidence="1">
    <location>
        <begin position="353"/>
        <end position="374"/>
    </location>
</feature>
<feature type="region of interest" description="Disordered" evidence="1">
    <location>
        <begin position="115"/>
        <end position="154"/>
    </location>
</feature>
<feature type="region of interest" description="Disordered" evidence="1">
    <location>
        <begin position="196"/>
        <end position="331"/>
    </location>
</feature>
<dbReference type="Proteomes" id="UP000734854">
    <property type="component" value="Unassembled WGS sequence"/>
</dbReference>
<feature type="compositionally biased region" description="Polar residues" evidence="1">
    <location>
        <begin position="359"/>
        <end position="374"/>
    </location>
</feature>
<dbReference type="InterPro" id="IPR011112">
    <property type="entry name" value="Rho-like_N"/>
</dbReference>
<feature type="domain" description="Rho termination factor-like N-terminal" evidence="2">
    <location>
        <begin position="377"/>
        <end position="408"/>
    </location>
</feature>
<gene>
    <name evidence="3" type="ORF">ZIOFF_050898</name>
</gene>
<sequence>MYWVDFEGIGPGSVPKLSPNIPLLLIATVAGTPLPNLLVSETFRSLPFVAVAPDYDDDLQRRKQAVIKQHQGGRIFRGAILSPYSCKCDQTHCSAETLFRSIPRRSARIYAARRAISNDHKENPDFSRQQKRSSRGRSKQYQELEQSESSEETYILSSRNGPLMSNMRHQATATPGQRDEEILELFRKIQMQLQAAAKKGKKSEASRQRQSDRATVDSLVKLLRKHSMDQKSSPKEHFSSNLLPRSNTLVDENKSNLFSRDGTKLKEEPALDPGLPDPVSSTRPATNFRRKSLVRRANFQAVSFEEGINPPPPTNSQASRKKKSDSIVDKSEASVHADIGVLDSLGQSLLDDQFDPPLSNETAEVITESSTLKISSDLPSLKLSELRNLAKSRGLRGYSKLKKGELVELLDD</sequence>
<dbReference type="GO" id="GO:0006353">
    <property type="term" value="P:DNA-templated transcription termination"/>
    <property type="evidence" value="ECO:0007669"/>
    <property type="project" value="InterPro"/>
</dbReference>
<evidence type="ECO:0000313" key="4">
    <source>
        <dbReference type="Proteomes" id="UP000734854"/>
    </source>
</evidence>
<feature type="compositionally biased region" description="Polar residues" evidence="1">
    <location>
        <begin position="239"/>
        <end position="258"/>
    </location>
</feature>
<comment type="caution">
    <text evidence="3">The sequence shown here is derived from an EMBL/GenBank/DDBJ whole genome shotgun (WGS) entry which is preliminary data.</text>
</comment>